<sequence length="158" mass="18198">MVHRMTKGSPEALEELIMYLVENKKLEQRIKHLEHDIEALHLWYQQELNALSVHKKQDFESLTCRFEVMKTSNNLLTAEVALLQLIMLAEYGISGESLQKTLKHYCLAGAPDRPNTRQEDVSRALKLYGLKRSLSPLHPGYVYKTEDVEDTQESQSQG</sequence>
<evidence type="ECO:0000313" key="2">
    <source>
        <dbReference type="Proteomes" id="UP000814128"/>
    </source>
</evidence>
<proteinExistence type="predicted"/>
<dbReference type="Proteomes" id="UP000814128">
    <property type="component" value="Unassembled WGS sequence"/>
</dbReference>
<accession>A0ACB8Q5X8</accession>
<keyword evidence="2" id="KW-1185">Reference proteome</keyword>
<evidence type="ECO:0000313" key="1">
    <source>
        <dbReference type="EMBL" id="KAI0027161.1"/>
    </source>
</evidence>
<reference evidence="1" key="2">
    <citation type="journal article" date="2022" name="New Phytol.">
        <title>Evolutionary transition to the ectomycorrhizal habit in the genomes of a hyperdiverse lineage of mushroom-forming fungi.</title>
        <authorList>
            <person name="Looney B."/>
            <person name="Miyauchi S."/>
            <person name="Morin E."/>
            <person name="Drula E."/>
            <person name="Courty P.E."/>
            <person name="Kohler A."/>
            <person name="Kuo A."/>
            <person name="LaButti K."/>
            <person name="Pangilinan J."/>
            <person name="Lipzen A."/>
            <person name="Riley R."/>
            <person name="Andreopoulos W."/>
            <person name="He G."/>
            <person name="Johnson J."/>
            <person name="Nolan M."/>
            <person name="Tritt A."/>
            <person name="Barry K.W."/>
            <person name="Grigoriev I.V."/>
            <person name="Nagy L.G."/>
            <person name="Hibbett D."/>
            <person name="Henrissat B."/>
            <person name="Matheny P.B."/>
            <person name="Labbe J."/>
            <person name="Martin F.M."/>
        </authorList>
    </citation>
    <scope>NUCLEOTIDE SEQUENCE</scope>
    <source>
        <strain evidence="1">EC-137</strain>
    </source>
</reference>
<dbReference type="EMBL" id="MU273980">
    <property type="protein sequence ID" value="KAI0027161.1"/>
    <property type="molecule type" value="Genomic_DNA"/>
</dbReference>
<gene>
    <name evidence="1" type="ORF">K488DRAFT_91221</name>
</gene>
<name>A0ACB8Q5X8_9AGAM</name>
<protein>
    <submittedName>
        <fullName evidence="1">Uncharacterized protein</fullName>
    </submittedName>
</protein>
<comment type="caution">
    <text evidence="1">The sequence shown here is derived from an EMBL/GenBank/DDBJ whole genome shotgun (WGS) entry which is preliminary data.</text>
</comment>
<reference evidence="1" key="1">
    <citation type="submission" date="2021-02" db="EMBL/GenBank/DDBJ databases">
        <authorList>
            <consortium name="DOE Joint Genome Institute"/>
            <person name="Ahrendt S."/>
            <person name="Looney B.P."/>
            <person name="Miyauchi S."/>
            <person name="Morin E."/>
            <person name="Drula E."/>
            <person name="Courty P.E."/>
            <person name="Chicoki N."/>
            <person name="Fauchery L."/>
            <person name="Kohler A."/>
            <person name="Kuo A."/>
            <person name="Labutti K."/>
            <person name="Pangilinan J."/>
            <person name="Lipzen A."/>
            <person name="Riley R."/>
            <person name="Andreopoulos W."/>
            <person name="He G."/>
            <person name="Johnson J."/>
            <person name="Barry K.W."/>
            <person name="Grigoriev I.V."/>
            <person name="Nagy L."/>
            <person name="Hibbett D."/>
            <person name="Henrissat B."/>
            <person name="Matheny P.B."/>
            <person name="Labbe J."/>
            <person name="Martin F."/>
        </authorList>
    </citation>
    <scope>NUCLEOTIDE SEQUENCE</scope>
    <source>
        <strain evidence="1">EC-137</strain>
    </source>
</reference>
<organism evidence="1 2">
    <name type="scientific">Vararia minispora EC-137</name>
    <dbReference type="NCBI Taxonomy" id="1314806"/>
    <lineage>
        <taxon>Eukaryota</taxon>
        <taxon>Fungi</taxon>
        <taxon>Dikarya</taxon>
        <taxon>Basidiomycota</taxon>
        <taxon>Agaricomycotina</taxon>
        <taxon>Agaricomycetes</taxon>
        <taxon>Russulales</taxon>
        <taxon>Lachnocladiaceae</taxon>
        <taxon>Vararia</taxon>
    </lineage>
</organism>